<sequence>MGKHPPDHEHVDDNMIKVEVNLDDTPGEWLGYVMDKLLDAGANDVYYTPIYMKKNRPAVQLQLLCSEAKLADMKQILLAETTTLGIRYYPLSVFRMERRIRTVDTKWGPVRVKEGIQQGEVIKASPEYDDCKQIAEQNGIALKDVYHAVWTDM</sequence>
<evidence type="ECO:0000313" key="2">
    <source>
        <dbReference type="Proteomes" id="UP001277972"/>
    </source>
</evidence>
<name>A0ACC6M2H7_9BACI</name>
<keyword evidence="1" id="KW-0456">Lyase</keyword>
<evidence type="ECO:0000313" key="1">
    <source>
        <dbReference type="EMBL" id="MDX8045159.1"/>
    </source>
</evidence>
<organism evidence="1 2">
    <name type="scientific">Gracilibacillus pellucidus</name>
    <dbReference type="NCBI Taxonomy" id="3095368"/>
    <lineage>
        <taxon>Bacteria</taxon>
        <taxon>Bacillati</taxon>
        <taxon>Bacillota</taxon>
        <taxon>Bacilli</taxon>
        <taxon>Bacillales</taxon>
        <taxon>Bacillaceae</taxon>
        <taxon>Gracilibacillus</taxon>
    </lineage>
</organism>
<reference evidence="1" key="1">
    <citation type="submission" date="2023-11" db="EMBL/GenBank/DDBJ databases">
        <title>Gracilibacillus pellucida a moderately halophilic bacterium isolated from saline soil in Xinjiang province.</title>
        <authorList>
            <person name="Zhang Z."/>
            <person name="Tan F."/>
            <person name="Wang Y."/>
            <person name="Xia M."/>
        </authorList>
    </citation>
    <scope>NUCLEOTIDE SEQUENCE</scope>
    <source>
        <strain evidence="1">S3-1-1</strain>
    </source>
</reference>
<accession>A0ACC6M2H7</accession>
<dbReference type="EMBL" id="JAWZSR010000002">
    <property type="protein sequence ID" value="MDX8045159.1"/>
    <property type="molecule type" value="Genomic_DNA"/>
</dbReference>
<comment type="caution">
    <text evidence="1">The sequence shown here is derived from an EMBL/GenBank/DDBJ whole genome shotgun (WGS) entry which is preliminary data.</text>
</comment>
<gene>
    <name evidence="1" type="primary">larC</name>
    <name evidence="1" type="ORF">SH601_04085</name>
</gene>
<dbReference type="Proteomes" id="UP001277972">
    <property type="component" value="Unassembled WGS sequence"/>
</dbReference>
<protein>
    <submittedName>
        <fullName evidence="1">Nickel insertion protein</fullName>
        <ecNumber evidence="1">4.99.1.12</ecNumber>
    </submittedName>
</protein>
<proteinExistence type="predicted"/>
<keyword evidence="2" id="KW-1185">Reference proteome</keyword>
<dbReference type="EC" id="4.99.1.12" evidence="1"/>